<keyword evidence="2" id="KW-0732">Signal</keyword>
<evidence type="ECO:0000256" key="2">
    <source>
        <dbReference type="ARBA" id="ARBA00022729"/>
    </source>
</evidence>
<accession>A0AAW0QC15</accession>
<keyword evidence="3" id="KW-0677">Repeat</keyword>
<evidence type="ECO:0000313" key="6">
    <source>
        <dbReference type="Proteomes" id="UP001460270"/>
    </source>
</evidence>
<dbReference type="PANTHER" id="PTHR24369:SF213">
    <property type="entry name" value="INSULIN LIKE GROWTH FACTOR BINDING PROTEIN ACID LABILE SUBUNIT"/>
    <property type="match status" value="1"/>
</dbReference>
<evidence type="ECO:0000256" key="1">
    <source>
        <dbReference type="ARBA" id="ARBA00022614"/>
    </source>
</evidence>
<dbReference type="PANTHER" id="PTHR24369">
    <property type="entry name" value="ANTIGEN BSP, PUTATIVE-RELATED"/>
    <property type="match status" value="1"/>
</dbReference>
<evidence type="ECO:0000256" key="3">
    <source>
        <dbReference type="ARBA" id="ARBA00022737"/>
    </source>
</evidence>
<keyword evidence="6" id="KW-1185">Reference proteome</keyword>
<dbReference type="SUPFAM" id="SSF52058">
    <property type="entry name" value="L domain-like"/>
    <property type="match status" value="1"/>
</dbReference>
<dbReference type="InterPro" id="IPR032675">
    <property type="entry name" value="LRR_dom_sf"/>
</dbReference>
<dbReference type="EMBL" id="JBBPFD010000001">
    <property type="protein sequence ID" value="KAK7945447.1"/>
    <property type="molecule type" value="Genomic_DNA"/>
</dbReference>
<dbReference type="InterPro" id="IPR050541">
    <property type="entry name" value="LRR_TM_domain-containing"/>
</dbReference>
<dbReference type="InterPro" id="IPR001611">
    <property type="entry name" value="Leu-rich_rpt"/>
</dbReference>
<dbReference type="Gene3D" id="3.80.10.10">
    <property type="entry name" value="Ribonuclease Inhibitor"/>
    <property type="match status" value="2"/>
</dbReference>
<dbReference type="Pfam" id="PF13855">
    <property type="entry name" value="LRR_8"/>
    <property type="match status" value="3"/>
</dbReference>
<evidence type="ECO:0000259" key="4">
    <source>
        <dbReference type="SMART" id="SM00082"/>
    </source>
</evidence>
<keyword evidence="1" id="KW-0433">Leucine-rich repeat</keyword>
<dbReference type="InterPro" id="IPR003591">
    <property type="entry name" value="Leu-rich_rpt_typical-subtyp"/>
</dbReference>
<proteinExistence type="predicted"/>
<name>A0AAW0QC15_9GOBI</name>
<comment type="caution">
    <text evidence="5">The sequence shown here is derived from an EMBL/GenBank/DDBJ whole genome shotgun (WGS) entry which is preliminary data.</text>
</comment>
<dbReference type="GO" id="GO:0005886">
    <property type="term" value="C:plasma membrane"/>
    <property type="evidence" value="ECO:0007669"/>
    <property type="project" value="TreeGrafter"/>
</dbReference>
<dbReference type="SMART" id="SM00082">
    <property type="entry name" value="LRRCT"/>
    <property type="match status" value="1"/>
</dbReference>
<evidence type="ECO:0000313" key="5">
    <source>
        <dbReference type="EMBL" id="KAK7945447.1"/>
    </source>
</evidence>
<gene>
    <name evidence="5" type="ORF">WMY93_001175</name>
</gene>
<organism evidence="5 6">
    <name type="scientific">Mugilogobius chulae</name>
    <name type="common">yellowstripe goby</name>
    <dbReference type="NCBI Taxonomy" id="88201"/>
    <lineage>
        <taxon>Eukaryota</taxon>
        <taxon>Metazoa</taxon>
        <taxon>Chordata</taxon>
        <taxon>Craniata</taxon>
        <taxon>Vertebrata</taxon>
        <taxon>Euteleostomi</taxon>
        <taxon>Actinopterygii</taxon>
        <taxon>Neopterygii</taxon>
        <taxon>Teleostei</taxon>
        <taxon>Neoteleostei</taxon>
        <taxon>Acanthomorphata</taxon>
        <taxon>Gobiaria</taxon>
        <taxon>Gobiiformes</taxon>
        <taxon>Gobioidei</taxon>
        <taxon>Gobiidae</taxon>
        <taxon>Gobionellinae</taxon>
        <taxon>Mugilogobius</taxon>
    </lineage>
</organism>
<feature type="domain" description="LRRCT" evidence="4">
    <location>
        <begin position="228"/>
        <end position="282"/>
    </location>
</feature>
<reference evidence="6" key="1">
    <citation type="submission" date="2024-04" db="EMBL/GenBank/DDBJ databases">
        <title>Salinicola lusitanus LLJ914,a marine bacterium isolated from the Okinawa Trough.</title>
        <authorList>
            <person name="Li J."/>
        </authorList>
    </citation>
    <scope>NUCLEOTIDE SEQUENCE [LARGE SCALE GENOMIC DNA]</scope>
</reference>
<protein>
    <recommendedName>
        <fullName evidence="4">LRRCT domain-containing protein</fullName>
    </recommendedName>
</protein>
<dbReference type="Proteomes" id="UP001460270">
    <property type="component" value="Unassembled WGS sequence"/>
</dbReference>
<dbReference type="InterPro" id="IPR000483">
    <property type="entry name" value="Cys-rich_flank_reg_C"/>
</dbReference>
<dbReference type="AlphaFoldDB" id="A0AAW0QC15"/>
<dbReference type="SMART" id="SM00369">
    <property type="entry name" value="LRR_TYP"/>
    <property type="match status" value="6"/>
</dbReference>
<sequence length="334" mass="36707">MGQMLPHQNVASALTQYDQHLPDAVTVVQSPKCVLFPIMPCFIRSTDDSGPAVTEGSISTVQPGALSELSNVTVISLSHNQISALDQNSFRNMPLLQTLLLDHNLLTLRALEGGALTNLTRLEVLALGNNLIDRINSNLFKDTNSLRILKLEGNQISRLDSGSFPLTGLRVLESLDLSDNFINYLDKNSFRGLISLTTLDLSRNSLQSAPYEAFSYLTWLNNLNLDLNTWNCSCQLLELADFLSAFIQEPDKTLYNGRRLVCVSADNPAVTTVLELTEANCVPSNQNITVRVDTRGSITPQLYIRDLAITGAVCFTGEKTAPDIYNYAACSNFT</sequence>